<protein>
    <recommendedName>
        <fullName evidence="2">C2H2-type domain-containing protein</fullName>
    </recommendedName>
</protein>
<name>A0AAD5D5X9_AMBAR</name>
<accession>A0AAD5D5X9</accession>
<reference evidence="3" key="1">
    <citation type="submission" date="2022-06" db="EMBL/GenBank/DDBJ databases">
        <title>Uncovering the hologenomic basis of an extraordinary plant invasion.</title>
        <authorList>
            <person name="Bieker V.C."/>
            <person name="Martin M.D."/>
            <person name="Gilbert T."/>
            <person name="Hodgins K."/>
            <person name="Battlay P."/>
            <person name="Petersen B."/>
            <person name="Wilson J."/>
        </authorList>
    </citation>
    <scope>NUCLEOTIDE SEQUENCE</scope>
    <source>
        <strain evidence="3">AA19_3_7</strain>
        <tissue evidence="3">Leaf</tissue>
    </source>
</reference>
<dbReference type="PANTHER" id="PTHR47487:SF8">
    <property type="entry name" value="OS08G0270900 PROTEIN"/>
    <property type="match status" value="1"/>
</dbReference>
<evidence type="ECO:0000256" key="1">
    <source>
        <dbReference type="SAM" id="MobiDB-lite"/>
    </source>
</evidence>
<dbReference type="Pfam" id="PF12874">
    <property type="entry name" value="zf-met"/>
    <property type="match status" value="1"/>
</dbReference>
<feature type="compositionally biased region" description="Basic residues" evidence="1">
    <location>
        <begin position="182"/>
        <end position="204"/>
    </location>
</feature>
<gene>
    <name evidence="3" type="ORF">M8C21_011950</name>
</gene>
<feature type="region of interest" description="Disordered" evidence="1">
    <location>
        <begin position="180"/>
        <end position="204"/>
    </location>
</feature>
<proteinExistence type="predicted"/>
<organism evidence="3 4">
    <name type="scientific">Ambrosia artemisiifolia</name>
    <name type="common">Common ragweed</name>
    <dbReference type="NCBI Taxonomy" id="4212"/>
    <lineage>
        <taxon>Eukaryota</taxon>
        <taxon>Viridiplantae</taxon>
        <taxon>Streptophyta</taxon>
        <taxon>Embryophyta</taxon>
        <taxon>Tracheophyta</taxon>
        <taxon>Spermatophyta</taxon>
        <taxon>Magnoliopsida</taxon>
        <taxon>eudicotyledons</taxon>
        <taxon>Gunneridae</taxon>
        <taxon>Pentapetalae</taxon>
        <taxon>asterids</taxon>
        <taxon>campanulids</taxon>
        <taxon>Asterales</taxon>
        <taxon>Asteraceae</taxon>
        <taxon>Asteroideae</taxon>
        <taxon>Heliantheae alliance</taxon>
        <taxon>Heliantheae</taxon>
        <taxon>Ambrosia</taxon>
    </lineage>
</organism>
<dbReference type="Gene3D" id="3.30.160.60">
    <property type="entry name" value="Classic Zinc Finger"/>
    <property type="match status" value="1"/>
</dbReference>
<dbReference type="AlphaFoldDB" id="A0AAD5D5X9"/>
<dbReference type="Proteomes" id="UP001206925">
    <property type="component" value="Unassembled WGS sequence"/>
</dbReference>
<dbReference type="PANTHER" id="PTHR47487">
    <property type="entry name" value="OS06G0651300 PROTEIN-RELATED"/>
    <property type="match status" value="1"/>
</dbReference>
<evidence type="ECO:0000313" key="4">
    <source>
        <dbReference type="Proteomes" id="UP001206925"/>
    </source>
</evidence>
<dbReference type="SUPFAM" id="SSF57667">
    <property type="entry name" value="beta-beta-alpha zinc fingers"/>
    <property type="match status" value="1"/>
</dbReference>
<dbReference type="EMBL" id="JAMZMK010005027">
    <property type="protein sequence ID" value="KAI7753947.1"/>
    <property type="molecule type" value="Genomic_DNA"/>
</dbReference>
<evidence type="ECO:0000313" key="3">
    <source>
        <dbReference type="EMBL" id="KAI7753947.1"/>
    </source>
</evidence>
<feature type="domain" description="C2H2-type" evidence="2">
    <location>
        <begin position="148"/>
        <end position="172"/>
    </location>
</feature>
<dbReference type="InterPro" id="IPR013087">
    <property type="entry name" value="Znf_C2H2_type"/>
</dbReference>
<sequence>MDYPHIDRSWNRSSVTVQPMDDMRAMFHREQEKEIIRENIIIEELERRRILEAEVRRELNLQPLTSYVYRFEHGEPVLYECRRVAMPLTERYHDVSGSETVPLQWRPPSPKIKTVTINRSKSVSNDNEMIGLGYPSGSKHKAAKKEDFSCEVCKICASSARHLNEHLSGKKHLAKVAAMSKIIKKKPTKKKKKKKGKKKRQKPS</sequence>
<dbReference type="InterPro" id="IPR036236">
    <property type="entry name" value="Znf_C2H2_sf"/>
</dbReference>
<keyword evidence="4" id="KW-1185">Reference proteome</keyword>
<evidence type="ECO:0000259" key="2">
    <source>
        <dbReference type="Pfam" id="PF12874"/>
    </source>
</evidence>
<comment type="caution">
    <text evidence="3">The sequence shown here is derived from an EMBL/GenBank/DDBJ whole genome shotgun (WGS) entry which is preliminary data.</text>
</comment>